<dbReference type="NCBIfam" id="TIGR01730">
    <property type="entry name" value="RND_mfp"/>
    <property type="match status" value="1"/>
</dbReference>
<evidence type="ECO:0000256" key="1">
    <source>
        <dbReference type="ARBA" id="ARBA00004196"/>
    </source>
</evidence>
<dbReference type="PROSITE" id="PS51257">
    <property type="entry name" value="PROKAR_LIPOPROTEIN"/>
    <property type="match status" value="1"/>
</dbReference>
<dbReference type="RefSeq" id="WP_147153235.1">
    <property type="nucleotide sequence ID" value="NZ_BKAJ01000096.1"/>
</dbReference>
<feature type="domain" description="Multidrug resistance protein MdtA-like C-terminal permuted SH3" evidence="8">
    <location>
        <begin position="299"/>
        <end position="355"/>
    </location>
</feature>
<evidence type="ECO:0000259" key="5">
    <source>
        <dbReference type="Pfam" id="PF25876"/>
    </source>
</evidence>
<comment type="similarity">
    <text evidence="2">Belongs to the membrane fusion protein (MFP) (TC 8.A.1) family.</text>
</comment>
<evidence type="ECO:0000256" key="4">
    <source>
        <dbReference type="SAM" id="MobiDB-lite"/>
    </source>
</evidence>
<dbReference type="PANTHER" id="PTHR30158:SF24">
    <property type="entry name" value="HLYD FAMILY SECRETION PROTEIN"/>
    <property type="match status" value="1"/>
</dbReference>
<evidence type="ECO:0000256" key="3">
    <source>
        <dbReference type="SAM" id="Coils"/>
    </source>
</evidence>
<dbReference type="Gene3D" id="2.40.420.20">
    <property type="match status" value="1"/>
</dbReference>
<dbReference type="EMBL" id="BKAJ01000096">
    <property type="protein sequence ID" value="GEP58209.1"/>
    <property type="molecule type" value="Genomic_DNA"/>
</dbReference>
<dbReference type="InterPro" id="IPR058626">
    <property type="entry name" value="MdtA-like_b-barrel"/>
</dbReference>
<evidence type="ECO:0000259" key="7">
    <source>
        <dbReference type="Pfam" id="PF25944"/>
    </source>
</evidence>
<evidence type="ECO:0000259" key="6">
    <source>
        <dbReference type="Pfam" id="PF25917"/>
    </source>
</evidence>
<dbReference type="InterPro" id="IPR058625">
    <property type="entry name" value="MdtA-like_BSH"/>
</dbReference>
<organism evidence="9 10">
    <name type="scientific">Reyranella soli</name>
    <dbReference type="NCBI Taxonomy" id="1230389"/>
    <lineage>
        <taxon>Bacteria</taxon>
        <taxon>Pseudomonadati</taxon>
        <taxon>Pseudomonadota</taxon>
        <taxon>Alphaproteobacteria</taxon>
        <taxon>Hyphomicrobiales</taxon>
        <taxon>Reyranellaceae</taxon>
        <taxon>Reyranella</taxon>
    </lineage>
</organism>
<feature type="coiled-coil region" evidence="3">
    <location>
        <begin position="90"/>
        <end position="162"/>
    </location>
</feature>
<evidence type="ECO:0000256" key="2">
    <source>
        <dbReference type="ARBA" id="ARBA00009477"/>
    </source>
</evidence>
<dbReference type="GO" id="GO:0005886">
    <property type="term" value="C:plasma membrane"/>
    <property type="evidence" value="ECO:0007669"/>
    <property type="project" value="TreeGrafter"/>
</dbReference>
<dbReference type="Pfam" id="PF25967">
    <property type="entry name" value="RND-MFP_C"/>
    <property type="match status" value="1"/>
</dbReference>
<name>A0A512NGY0_9HYPH</name>
<dbReference type="Pfam" id="PF25917">
    <property type="entry name" value="BSH_RND"/>
    <property type="match status" value="1"/>
</dbReference>
<dbReference type="Proteomes" id="UP000321058">
    <property type="component" value="Unassembled WGS sequence"/>
</dbReference>
<gene>
    <name evidence="9" type="ORF">RSO01_53750</name>
</gene>
<accession>A0A512NGY0</accession>
<protein>
    <submittedName>
        <fullName evidence="9">MexE family multidrug efflux RND transporter periplasmic adaptor subunit</fullName>
    </submittedName>
</protein>
<dbReference type="SUPFAM" id="SSF111369">
    <property type="entry name" value="HlyD-like secretion proteins"/>
    <property type="match status" value="1"/>
</dbReference>
<dbReference type="InterPro" id="IPR006143">
    <property type="entry name" value="RND_pump_MFP"/>
</dbReference>
<evidence type="ECO:0000313" key="10">
    <source>
        <dbReference type="Proteomes" id="UP000321058"/>
    </source>
</evidence>
<evidence type="ECO:0000313" key="9">
    <source>
        <dbReference type="EMBL" id="GEP58209.1"/>
    </source>
</evidence>
<reference evidence="9 10" key="1">
    <citation type="submission" date="2019-07" db="EMBL/GenBank/DDBJ databases">
        <title>Whole genome shotgun sequence of Reyranella soli NBRC 108950.</title>
        <authorList>
            <person name="Hosoyama A."/>
            <person name="Uohara A."/>
            <person name="Ohji S."/>
            <person name="Ichikawa N."/>
        </authorList>
    </citation>
    <scope>NUCLEOTIDE SEQUENCE [LARGE SCALE GENOMIC DNA]</scope>
    <source>
        <strain evidence="9 10">NBRC 108950</strain>
    </source>
</reference>
<dbReference type="AlphaFoldDB" id="A0A512NGY0"/>
<dbReference type="Pfam" id="PF25944">
    <property type="entry name" value="Beta-barrel_RND"/>
    <property type="match status" value="1"/>
</dbReference>
<dbReference type="InterPro" id="IPR058627">
    <property type="entry name" value="MdtA-like_C"/>
</dbReference>
<feature type="domain" description="Multidrug resistance protein MdtA-like barrel-sandwich hybrid" evidence="6">
    <location>
        <begin position="57"/>
        <end position="198"/>
    </location>
</feature>
<comment type="caution">
    <text evidence="9">The sequence shown here is derived from an EMBL/GenBank/DDBJ whole genome shotgun (WGS) entry which is preliminary data.</text>
</comment>
<comment type="subcellular location">
    <subcellularLocation>
        <location evidence="1">Cell envelope</location>
    </subcellularLocation>
</comment>
<dbReference type="OrthoDB" id="9800613at2"/>
<feature type="domain" description="Multidrug resistance protein MdtA-like alpha-helical hairpin" evidence="5">
    <location>
        <begin position="97"/>
        <end position="166"/>
    </location>
</feature>
<dbReference type="Gene3D" id="2.40.30.170">
    <property type="match status" value="1"/>
</dbReference>
<dbReference type="Gene3D" id="1.10.287.470">
    <property type="entry name" value="Helix hairpin bin"/>
    <property type="match status" value="1"/>
</dbReference>
<dbReference type="GO" id="GO:0022857">
    <property type="term" value="F:transmembrane transporter activity"/>
    <property type="evidence" value="ECO:0007669"/>
    <property type="project" value="InterPro"/>
</dbReference>
<evidence type="ECO:0000259" key="8">
    <source>
        <dbReference type="Pfam" id="PF25967"/>
    </source>
</evidence>
<dbReference type="Pfam" id="PF25876">
    <property type="entry name" value="HH_MFP_RND"/>
    <property type="match status" value="1"/>
</dbReference>
<keyword evidence="10" id="KW-1185">Reference proteome</keyword>
<dbReference type="InterPro" id="IPR058624">
    <property type="entry name" value="MdtA-like_HH"/>
</dbReference>
<dbReference type="PANTHER" id="PTHR30158">
    <property type="entry name" value="ACRA/E-RELATED COMPONENT OF DRUG EFFLUX TRANSPORTER"/>
    <property type="match status" value="1"/>
</dbReference>
<sequence length="387" mass="42068">MNRSLILLPLLAVFLAGCKPENKFQPPPPPQISVAIPLQQNVIPYEELTGNTVAFATVDLVARVEGFLNSQNYVDGSVMKQGDTLFVIEQTMYKAQVKEAEAQLDGAKAQLLNAEAEFTRQETLLRQNVTAQNTYDQAKAKRDSARANVENAEGNLTIAQTNLGYTTVQAPFDGIVSKHLVSVGELVGNGKATKLATIVQLDPIYVEFNVSEQDVLKIRQNLANRRLTVEELGKIPLDIGLMNEEGYPHAGFLNYVAPEIDAQTGTILVRGLFKNPDRDLIPGFFARIRLPMGLGSTAVLLIPNRVIAEDQAGKYVLVINKDDVVEQKRIKTGQLLVGGLRVVMEGLTAEDRVVLTTNGQAVPGGKVVPKQETIPPPPPGANITTTK</sequence>
<dbReference type="GO" id="GO:0030313">
    <property type="term" value="C:cell envelope"/>
    <property type="evidence" value="ECO:0007669"/>
    <property type="project" value="UniProtKB-SubCell"/>
</dbReference>
<feature type="region of interest" description="Disordered" evidence="4">
    <location>
        <begin position="365"/>
        <end position="387"/>
    </location>
</feature>
<feature type="domain" description="Multidrug resistance protein MdtA-like beta-barrel" evidence="7">
    <location>
        <begin position="203"/>
        <end position="292"/>
    </location>
</feature>
<dbReference type="Gene3D" id="2.40.50.100">
    <property type="match status" value="1"/>
</dbReference>
<proteinExistence type="inferred from homology"/>
<keyword evidence="3" id="KW-0175">Coiled coil</keyword>
<dbReference type="GO" id="GO:0046677">
    <property type="term" value="P:response to antibiotic"/>
    <property type="evidence" value="ECO:0007669"/>
    <property type="project" value="TreeGrafter"/>
</dbReference>